<organism evidence="2 3">
    <name type="scientific">Candidatus Xenolissoclinum pacificiensis L6</name>
    <dbReference type="NCBI Taxonomy" id="1401685"/>
    <lineage>
        <taxon>Bacteria</taxon>
        <taxon>Pseudomonadati</taxon>
        <taxon>Pseudomonadota</taxon>
        <taxon>Alphaproteobacteria</taxon>
        <taxon>Rickettsiales</taxon>
        <taxon>Anaplasmataceae</taxon>
        <taxon>Candidatus Xenolissoclinum</taxon>
    </lineage>
</organism>
<keyword evidence="1" id="KW-1133">Transmembrane helix</keyword>
<dbReference type="STRING" id="1401685.P857_906"/>
<sequence>MYIRQEDQMHIFEKSYKIVFFGIISTYSILINAILFLEIYDLFVDIYWIPL</sequence>
<keyword evidence="1" id="KW-0812">Transmembrane</keyword>
<evidence type="ECO:0000313" key="2">
    <source>
        <dbReference type="EMBL" id="ETO91734.1"/>
    </source>
</evidence>
<dbReference type="EMBL" id="AXCJ01000001">
    <property type="protein sequence ID" value="ETO91734.1"/>
    <property type="molecule type" value="Genomic_DNA"/>
</dbReference>
<name>W2V0I1_9RICK</name>
<keyword evidence="1" id="KW-0472">Membrane</keyword>
<accession>W2V0I1</accession>
<keyword evidence="3" id="KW-1185">Reference proteome</keyword>
<protein>
    <submittedName>
        <fullName evidence="2">Uncharacterized protein</fullName>
    </submittedName>
</protein>
<dbReference type="Proteomes" id="UP000018951">
    <property type="component" value="Unassembled WGS sequence"/>
</dbReference>
<dbReference type="AlphaFoldDB" id="W2V0I1"/>
<reference evidence="2 3" key="1">
    <citation type="journal article" date="2013" name="PLoS ONE">
        <title>Bacterial endosymbiosis in a chordate host: long-term co-evolution and conservation of secondary metabolism.</title>
        <authorList>
            <person name="Kwan J.C."/>
            <person name="Schmidt E.W."/>
        </authorList>
    </citation>
    <scope>NUCLEOTIDE SEQUENCE [LARGE SCALE GENOMIC DNA]</scope>
    <source>
        <strain evidence="3">L6</strain>
    </source>
</reference>
<evidence type="ECO:0000313" key="3">
    <source>
        <dbReference type="Proteomes" id="UP000018951"/>
    </source>
</evidence>
<proteinExistence type="predicted"/>
<feature type="transmembrane region" description="Helical" evidence="1">
    <location>
        <begin position="18"/>
        <end position="40"/>
    </location>
</feature>
<comment type="caution">
    <text evidence="2">The sequence shown here is derived from an EMBL/GenBank/DDBJ whole genome shotgun (WGS) entry which is preliminary data.</text>
</comment>
<gene>
    <name evidence="2" type="ORF">P857_906</name>
</gene>
<evidence type="ECO:0000256" key="1">
    <source>
        <dbReference type="SAM" id="Phobius"/>
    </source>
</evidence>